<dbReference type="GO" id="GO:0016787">
    <property type="term" value="F:hydrolase activity"/>
    <property type="evidence" value="ECO:0007669"/>
    <property type="project" value="UniProtKB-KW"/>
</dbReference>
<dbReference type="Pfam" id="PF00931">
    <property type="entry name" value="NB-ARC"/>
    <property type="match status" value="1"/>
</dbReference>
<dbReference type="AlphaFoldDB" id="A0A9P5JXA9"/>
<dbReference type="InterPro" id="IPR002182">
    <property type="entry name" value="NB-ARC"/>
</dbReference>
<reference evidence="2" key="2">
    <citation type="journal article" date="2020" name="Nat. Commun.">
        <title>Large-scale genome sequencing of mycorrhizal fungi provides insights into the early evolution of symbiotic traits.</title>
        <authorList>
            <person name="Miyauchi S."/>
            <person name="Kiss E."/>
            <person name="Kuo A."/>
            <person name="Drula E."/>
            <person name="Kohler A."/>
            <person name="Sanchez-Garcia M."/>
            <person name="Morin E."/>
            <person name="Andreopoulos B."/>
            <person name="Barry K.W."/>
            <person name="Bonito G."/>
            <person name="Buee M."/>
            <person name="Carver A."/>
            <person name="Chen C."/>
            <person name="Cichocki N."/>
            <person name="Clum A."/>
            <person name="Culley D."/>
            <person name="Crous P.W."/>
            <person name="Fauchery L."/>
            <person name="Girlanda M."/>
            <person name="Hayes R.D."/>
            <person name="Keri Z."/>
            <person name="LaButti K."/>
            <person name="Lipzen A."/>
            <person name="Lombard V."/>
            <person name="Magnuson J."/>
            <person name="Maillard F."/>
            <person name="Murat C."/>
            <person name="Nolan M."/>
            <person name="Ohm R.A."/>
            <person name="Pangilinan J."/>
            <person name="Pereira M.F."/>
            <person name="Perotto S."/>
            <person name="Peter M."/>
            <person name="Pfister S."/>
            <person name="Riley R."/>
            <person name="Sitrit Y."/>
            <person name="Stielow J.B."/>
            <person name="Szollosi G."/>
            <person name="Zifcakova L."/>
            <person name="Stursova M."/>
            <person name="Spatafora J.W."/>
            <person name="Tedersoo L."/>
            <person name="Vaario L.M."/>
            <person name="Yamada A."/>
            <person name="Yan M."/>
            <person name="Wang P."/>
            <person name="Xu J."/>
            <person name="Bruns T."/>
            <person name="Baldrian P."/>
            <person name="Vilgalys R."/>
            <person name="Dunand C."/>
            <person name="Henrissat B."/>
            <person name="Grigoriev I.V."/>
            <person name="Hibbett D."/>
            <person name="Nagy L.G."/>
            <person name="Martin F.M."/>
        </authorList>
    </citation>
    <scope>NUCLEOTIDE SEQUENCE</scope>
    <source>
        <strain evidence="2">Prilba</strain>
    </source>
</reference>
<name>A0A9P5JXA9_9AGAM</name>
<evidence type="ECO:0000313" key="3">
    <source>
        <dbReference type="Proteomes" id="UP000759537"/>
    </source>
</evidence>
<comment type="caution">
    <text evidence="2">The sequence shown here is derived from an EMBL/GenBank/DDBJ whole genome shotgun (WGS) entry which is preliminary data.</text>
</comment>
<dbReference type="CDD" id="cd21037">
    <property type="entry name" value="MLKL_NTD"/>
    <property type="match status" value="1"/>
</dbReference>
<accession>A0A9P5JXA9</accession>
<dbReference type="InterPro" id="IPR059179">
    <property type="entry name" value="MLKL-like_MCAfunc"/>
</dbReference>
<dbReference type="InterPro" id="IPR027417">
    <property type="entry name" value="P-loop_NTPase"/>
</dbReference>
<feature type="non-terminal residue" evidence="2">
    <location>
        <position position="1"/>
    </location>
</feature>
<dbReference type="OrthoDB" id="431454at2759"/>
<evidence type="ECO:0000313" key="2">
    <source>
        <dbReference type="EMBL" id="KAF8467504.1"/>
    </source>
</evidence>
<dbReference type="GO" id="GO:0043531">
    <property type="term" value="F:ADP binding"/>
    <property type="evidence" value="ECO:0007669"/>
    <property type="project" value="InterPro"/>
</dbReference>
<dbReference type="Proteomes" id="UP000759537">
    <property type="component" value="Unassembled WGS sequence"/>
</dbReference>
<dbReference type="EMBL" id="WHVB01000036">
    <property type="protein sequence ID" value="KAF8467504.1"/>
    <property type="molecule type" value="Genomic_DNA"/>
</dbReference>
<organism evidence="2 3">
    <name type="scientific">Russula ochroleuca</name>
    <dbReference type="NCBI Taxonomy" id="152965"/>
    <lineage>
        <taxon>Eukaryota</taxon>
        <taxon>Fungi</taxon>
        <taxon>Dikarya</taxon>
        <taxon>Basidiomycota</taxon>
        <taxon>Agaricomycotina</taxon>
        <taxon>Agaricomycetes</taxon>
        <taxon>Russulales</taxon>
        <taxon>Russulaceae</taxon>
        <taxon>Russula</taxon>
    </lineage>
</organism>
<reference evidence="2" key="1">
    <citation type="submission" date="2019-10" db="EMBL/GenBank/DDBJ databases">
        <authorList>
            <consortium name="DOE Joint Genome Institute"/>
            <person name="Kuo A."/>
            <person name="Miyauchi S."/>
            <person name="Kiss E."/>
            <person name="Drula E."/>
            <person name="Kohler A."/>
            <person name="Sanchez-Garcia M."/>
            <person name="Andreopoulos B."/>
            <person name="Barry K.W."/>
            <person name="Bonito G."/>
            <person name="Buee M."/>
            <person name="Carver A."/>
            <person name="Chen C."/>
            <person name="Cichocki N."/>
            <person name="Clum A."/>
            <person name="Culley D."/>
            <person name="Crous P.W."/>
            <person name="Fauchery L."/>
            <person name="Girlanda M."/>
            <person name="Hayes R."/>
            <person name="Keri Z."/>
            <person name="LaButti K."/>
            <person name="Lipzen A."/>
            <person name="Lombard V."/>
            <person name="Magnuson J."/>
            <person name="Maillard F."/>
            <person name="Morin E."/>
            <person name="Murat C."/>
            <person name="Nolan M."/>
            <person name="Ohm R."/>
            <person name="Pangilinan J."/>
            <person name="Pereira M."/>
            <person name="Perotto S."/>
            <person name="Peter M."/>
            <person name="Riley R."/>
            <person name="Sitrit Y."/>
            <person name="Stielow B."/>
            <person name="Szollosi G."/>
            <person name="Zifcakova L."/>
            <person name="Stursova M."/>
            <person name="Spatafora J.W."/>
            <person name="Tedersoo L."/>
            <person name="Vaario L.-M."/>
            <person name="Yamada A."/>
            <person name="Yan M."/>
            <person name="Wang P."/>
            <person name="Xu J."/>
            <person name="Bruns T."/>
            <person name="Baldrian P."/>
            <person name="Vilgalys R."/>
            <person name="Henrissat B."/>
            <person name="Grigoriev I.V."/>
            <person name="Hibbett D."/>
            <person name="Nagy L.G."/>
            <person name="Martin F.M."/>
        </authorList>
    </citation>
    <scope>NUCLEOTIDE SEQUENCE</scope>
    <source>
        <strain evidence="2">Prilba</strain>
    </source>
</reference>
<feature type="domain" description="NB-ARC" evidence="1">
    <location>
        <begin position="265"/>
        <end position="352"/>
    </location>
</feature>
<keyword evidence="3" id="KW-1185">Reference proteome</keyword>
<dbReference type="Gene3D" id="3.40.50.300">
    <property type="entry name" value="P-loop containing nucleotide triphosphate hydrolases"/>
    <property type="match status" value="1"/>
</dbReference>
<proteinExistence type="predicted"/>
<keyword evidence="2" id="KW-0378">Hydrolase</keyword>
<sequence length="645" mass="71579">MQSESSTFKKVFRRVLPAKVDQPQPAHLNPALSQPIGGAGDTAMSAIETSLAALSAASALAAKVPFISPVAGLLLQALTMRGEVKQHKEEWDVVMVKLEQVADLVDNVGTLCEKYNLEEKDLPSGLQGIFQSLKTELDGIKSALKQSKEMGSFKQVLLRKDLLQKVKQYDGMLSNVLQRFQFTLALDARFAQLADQKGHRVTQGVPPGLSGSSDITMLVSRMFTLDCILMLRRLMPRGPRSPQIFFGRDSELSEIIHMIFTHVNSRPARIAILGPGGYGKTTLANAVLTHQRVQEHFGDARYFVACESVFSAGALVIELAKTLGLLDMATDASWSRICSVLDAKDCVVCLDNFESPWDQDGDMRCSVEELLSRIAELRRTTLLITMRGTVRPAQTQWTSPLLHPLVTLDRDASRRVWEHATNCYDSFAEELINAVDYVPLAVSLLAHLAQATSAELLLKEWNEKRTKFVYTSQTNKQSNLDYSIQLSIDSGRMRANPSAKDMLGVLSMLPDGIHMKQMDKFKKILCNIDMLSGLCTLQECSLIGVVGERYQTHPIICDFCDHHDLISCEHKNVLRDFYIKLASTRSSKAHASSYAEMVLEVNNTKVILVDVLKSDFQGHSELAQAVCTFIMFHSSIGDHSDNLIS</sequence>
<dbReference type="SUPFAM" id="SSF52540">
    <property type="entry name" value="P-loop containing nucleoside triphosphate hydrolases"/>
    <property type="match status" value="1"/>
</dbReference>
<protein>
    <submittedName>
        <fullName evidence="2">P-loop containing nucleoside triphosphate hydrolase protein</fullName>
    </submittedName>
</protein>
<gene>
    <name evidence="2" type="ORF">DFH94DRAFT_297669</name>
</gene>
<evidence type="ECO:0000259" key="1">
    <source>
        <dbReference type="Pfam" id="PF00931"/>
    </source>
</evidence>